<name>A0AAN8J917_PATCE</name>
<evidence type="ECO:0000259" key="2">
    <source>
        <dbReference type="Pfam" id="PF05347"/>
    </source>
</evidence>
<sequence>MAQTRREVLSLYKRILNTARKWNSVSGDSTECKIEKQYIKEETRMLFKRNKEVTDQEEIKEFIREGETRLELALHYRTPYPRPVNIPQSTLPPGNFKMKKAQKRVIEQSKPIYIKSYKDNT</sequence>
<dbReference type="CDD" id="cd20261">
    <property type="entry name" value="Complex1_LYR_LYRM1"/>
    <property type="match status" value="1"/>
</dbReference>
<dbReference type="PANTHER" id="PTHR14273">
    <property type="entry name" value="LYR MOTIF-CONTAINING PROTEIN 1"/>
    <property type="match status" value="1"/>
</dbReference>
<reference evidence="3 4" key="1">
    <citation type="submission" date="2024-01" db="EMBL/GenBank/DDBJ databases">
        <title>The genome of the rayed Mediterranean limpet Patella caerulea (Linnaeus, 1758).</title>
        <authorList>
            <person name="Anh-Thu Weber A."/>
            <person name="Halstead-Nussloch G."/>
        </authorList>
    </citation>
    <scope>NUCLEOTIDE SEQUENCE [LARGE SCALE GENOMIC DNA]</scope>
    <source>
        <strain evidence="3">AATW-2023a</strain>
        <tissue evidence="3">Whole specimen</tissue>
    </source>
</reference>
<dbReference type="InterPro" id="IPR040330">
    <property type="entry name" value="LYRM1"/>
</dbReference>
<dbReference type="EMBL" id="JAZGQO010000014">
    <property type="protein sequence ID" value="KAK6171339.1"/>
    <property type="molecule type" value="Genomic_DNA"/>
</dbReference>
<accession>A0AAN8J917</accession>
<gene>
    <name evidence="3" type="ORF">SNE40_019550</name>
</gene>
<dbReference type="Proteomes" id="UP001347796">
    <property type="component" value="Unassembled WGS sequence"/>
</dbReference>
<keyword evidence="4" id="KW-1185">Reference proteome</keyword>
<dbReference type="InterPro" id="IPR008011">
    <property type="entry name" value="Complex1_LYR_dom"/>
</dbReference>
<evidence type="ECO:0000313" key="4">
    <source>
        <dbReference type="Proteomes" id="UP001347796"/>
    </source>
</evidence>
<organism evidence="3 4">
    <name type="scientific">Patella caerulea</name>
    <name type="common">Rayed Mediterranean limpet</name>
    <dbReference type="NCBI Taxonomy" id="87958"/>
    <lineage>
        <taxon>Eukaryota</taxon>
        <taxon>Metazoa</taxon>
        <taxon>Spiralia</taxon>
        <taxon>Lophotrochozoa</taxon>
        <taxon>Mollusca</taxon>
        <taxon>Gastropoda</taxon>
        <taxon>Patellogastropoda</taxon>
        <taxon>Patelloidea</taxon>
        <taxon>Patellidae</taxon>
        <taxon>Patella</taxon>
    </lineage>
</organism>
<feature type="domain" description="Complex 1 LYR protein" evidence="2">
    <location>
        <begin position="6"/>
        <end position="71"/>
    </location>
</feature>
<dbReference type="InterPro" id="IPR045294">
    <property type="entry name" value="Complex1_LYR_LYRM1"/>
</dbReference>
<dbReference type="Pfam" id="PF05347">
    <property type="entry name" value="Complex1_LYR"/>
    <property type="match status" value="1"/>
</dbReference>
<evidence type="ECO:0000313" key="3">
    <source>
        <dbReference type="EMBL" id="KAK6171339.1"/>
    </source>
</evidence>
<dbReference type="PANTHER" id="PTHR14273:SF0">
    <property type="entry name" value="LYR MOTIF-CONTAINING PROTEIN 1"/>
    <property type="match status" value="1"/>
</dbReference>
<dbReference type="GO" id="GO:0005739">
    <property type="term" value="C:mitochondrion"/>
    <property type="evidence" value="ECO:0007669"/>
    <property type="project" value="TreeGrafter"/>
</dbReference>
<evidence type="ECO:0000256" key="1">
    <source>
        <dbReference type="ARBA" id="ARBA00009508"/>
    </source>
</evidence>
<protein>
    <recommendedName>
        <fullName evidence="2">Complex 1 LYR protein domain-containing protein</fullName>
    </recommendedName>
</protein>
<comment type="similarity">
    <text evidence="1">Belongs to the complex I LYR family.</text>
</comment>
<comment type="caution">
    <text evidence="3">The sequence shown here is derived from an EMBL/GenBank/DDBJ whole genome shotgun (WGS) entry which is preliminary data.</text>
</comment>
<dbReference type="AlphaFoldDB" id="A0AAN8J917"/>
<proteinExistence type="inferred from homology"/>